<keyword evidence="3" id="KW-1185">Reference proteome</keyword>
<keyword evidence="1" id="KW-0479">Metal-binding</keyword>
<keyword evidence="1" id="KW-0539">Nucleus</keyword>
<reference evidence="2 3" key="1">
    <citation type="journal article" date="2012" name="Nat. Biotechnol.">
        <title>Draft genome sequence of pigeonpea (Cajanus cajan), an orphan legume crop of resource-poor farmers.</title>
        <authorList>
            <person name="Varshney R.K."/>
            <person name="Chen W."/>
            <person name="Li Y."/>
            <person name="Bharti A.K."/>
            <person name="Saxena R.K."/>
            <person name="Schlueter J.A."/>
            <person name="Donoghue M.T."/>
            <person name="Azam S."/>
            <person name="Fan G."/>
            <person name="Whaley A.M."/>
            <person name="Farmer A.D."/>
            <person name="Sheridan J."/>
            <person name="Iwata A."/>
            <person name="Tuteja R."/>
            <person name="Penmetsa R.V."/>
            <person name="Wu W."/>
            <person name="Upadhyaya H.D."/>
            <person name="Yang S.P."/>
            <person name="Shah T."/>
            <person name="Saxena K.B."/>
            <person name="Michael T."/>
            <person name="McCombie W.R."/>
            <person name="Yang B."/>
            <person name="Zhang G."/>
            <person name="Yang H."/>
            <person name="Wang J."/>
            <person name="Spillane C."/>
            <person name="Cook D.R."/>
            <person name="May G.D."/>
            <person name="Xu X."/>
            <person name="Jackson S.A."/>
        </authorList>
    </citation>
    <scope>NUCLEOTIDE SEQUENCE [LARGE SCALE GENOMIC DNA]</scope>
    <source>
        <strain evidence="3">cv. Asha</strain>
    </source>
</reference>
<comment type="function">
    <text evidence="1">Putative transcription activator involved in regulating light control of development.</text>
</comment>
<accession>A0A151UB38</accession>
<dbReference type="Gramene" id="C.cajan_20192.t">
    <property type="protein sequence ID" value="C.cajan_20192.t"/>
    <property type="gene ID" value="C.cajan_20192"/>
</dbReference>
<dbReference type="OMA" id="WKACHEC"/>
<organism evidence="2 3">
    <name type="scientific">Cajanus cajan</name>
    <name type="common">Pigeon pea</name>
    <name type="synonym">Cajanus indicus</name>
    <dbReference type="NCBI Taxonomy" id="3821"/>
    <lineage>
        <taxon>Eukaryota</taxon>
        <taxon>Viridiplantae</taxon>
        <taxon>Streptophyta</taxon>
        <taxon>Embryophyta</taxon>
        <taxon>Tracheophyta</taxon>
        <taxon>Spermatophyta</taxon>
        <taxon>Magnoliopsida</taxon>
        <taxon>eudicotyledons</taxon>
        <taxon>Gunneridae</taxon>
        <taxon>Pentapetalae</taxon>
        <taxon>rosids</taxon>
        <taxon>fabids</taxon>
        <taxon>Fabales</taxon>
        <taxon>Fabaceae</taxon>
        <taxon>Papilionoideae</taxon>
        <taxon>50 kb inversion clade</taxon>
        <taxon>NPAAA clade</taxon>
        <taxon>indigoferoid/millettioid clade</taxon>
        <taxon>Phaseoleae</taxon>
        <taxon>Cajanus</taxon>
    </lineage>
</organism>
<comment type="subcellular location">
    <subcellularLocation>
        <location evidence="1">Nucleus</location>
    </subcellularLocation>
</comment>
<dbReference type="GO" id="GO:0005634">
    <property type="term" value="C:nucleus"/>
    <property type="evidence" value="ECO:0007669"/>
    <property type="project" value="UniProtKB-SubCell"/>
</dbReference>
<protein>
    <recommendedName>
        <fullName evidence="1">Protein FAR1-RELATED SEQUENCE</fullName>
    </recommendedName>
</protein>
<dbReference type="InterPro" id="IPR031052">
    <property type="entry name" value="FHY3/FAR1"/>
</dbReference>
<name>A0A151UB38_CAJCA</name>
<gene>
    <name evidence="2" type="ORF">KK1_020792</name>
</gene>
<keyword evidence="1" id="KW-0863">Zinc-finger</keyword>
<evidence type="ECO:0000256" key="1">
    <source>
        <dbReference type="RuleBase" id="RU367018"/>
    </source>
</evidence>
<dbReference type="PANTHER" id="PTHR31669:SF302">
    <property type="entry name" value="PROTEIN FAR1-RELATED SEQUENCE"/>
    <property type="match status" value="1"/>
</dbReference>
<proteinExistence type="inferred from homology"/>
<comment type="similarity">
    <text evidence="1">Belongs to the FHY3/FAR1 family.</text>
</comment>
<dbReference type="AlphaFoldDB" id="A0A151UB38"/>
<dbReference type="GO" id="GO:0006355">
    <property type="term" value="P:regulation of DNA-templated transcription"/>
    <property type="evidence" value="ECO:0007669"/>
    <property type="project" value="UniProtKB-UniRule"/>
</dbReference>
<dbReference type="GO" id="GO:0008270">
    <property type="term" value="F:zinc ion binding"/>
    <property type="evidence" value="ECO:0007669"/>
    <property type="project" value="UniProtKB-UniRule"/>
</dbReference>
<evidence type="ECO:0000313" key="3">
    <source>
        <dbReference type="Proteomes" id="UP000075243"/>
    </source>
</evidence>
<dbReference type="PANTHER" id="PTHR31669">
    <property type="entry name" value="PROTEIN FAR1-RELATED SEQUENCE 10-RELATED"/>
    <property type="match status" value="1"/>
</dbReference>
<feature type="non-terminal residue" evidence="2">
    <location>
        <position position="1"/>
    </location>
</feature>
<evidence type="ECO:0000313" key="2">
    <source>
        <dbReference type="EMBL" id="KYP76546.1"/>
    </source>
</evidence>
<keyword evidence="1" id="KW-0862">Zinc</keyword>
<sequence>WIIIAFSNDHNHVMVRPRSVSYMDTISVYDILEREWKRLMNEYNLEENEWLQGLYKIRESWIPIYNRSTFFVGMNTTQRSESINSFVNASTTLQEFVLKLEKVVDSRLEVERKKDYESRHKSSILTTGSKLEEHGASIYTRNMFSKFQDELEKINKFTQKDRPRYVYQVSNNFEAQHKFIVDIDLTTKITHFNCQLYEFLGMFCRHILVIFQAKGVVQIPSHFIFQHWTKDANKGIDISFTRNNFDGQSNTSKILRRMHAQQEENMLIDLVEESKKIYKFIVMEINRVHTLAMIMKTESFTDDRVTPLEPIQNNENQVFLIK</sequence>
<dbReference type="Proteomes" id="UP000075243">
    <property type="component" value="Chromosome 1"/>
</dbReference>
<dbReference type="STRING" id="3821.A0A151UB38"/>
<dbReference type="EMBL" id="CM003603">
    <property type="protein sequence ID" value="KYP76546.1"/>
    <property type="molecule type" value="Genomic_DNA"/>
</dbReference>